<accession>A0ABS1BIN1</accession>
<sequence length="414" mass="47241">MKRNKVILVHPGLQYTYRIASALSKSKLFDKVSLYTWFTLSEDSFLSRFPAFKKRAKKIDPKVEIYNFPFFELLLVLYLKVLNVLKINKGHNPRYKMQILFGWFLLPAIYLNRKKSLLVLSETAAWPITFYAKKWHIPVVMDFPSISHEVAMDLGIKETAYGIKLKTKERNCIDYAFNCSAFAADTYKSKTSAKKHFPLWLAAEDKILHVNNKGSNINSINICCLANTEKRKGIDLLIKAFSKIELKEKKLYLIGKISNKWVAEFCIDHHLGDSNIILTGPLMQKDIAAFLLKNRVHLHVLASRFDSFGMVVPETMMLGIPNILSPFVGAAEMLENGVDGFVMDQLNEDALLNCINKFIGLTEAERLTLKNSVLEKAKEMTWENYDLRVKAVFEEILSSIPLKSTSDSDAINVI</sequence>
<reference evidence="2 3" key="1">
    <citation type="submission" date="2020-12" db="EMBL/GenBank/DDBJ databases">
        <title>Bacterial novel species Pedobacter sp. SD-b isolated from soil.</title>
        <authorList>
            <person name="Jung H.-Y."/>
        </authorList>
    </citation>
    <scope>NUCLEOTIDE SEQUENCE [LARGE SCALE GENOMIC DNA]</scope>
    <source>
        <strain evidence="2 3">SD-b</strain>
    </source>
</reference>
<evidence type="ECO:0000313" key="2">
    <source>
        <dbReference type="EMBL" id="MBK0382059.1"/>
    </source>
</evidence>
<evidence type="ECO:0000313" key="3">
    <source>
        <dbReference type="Proteomes" id="UP000660024"/>
    </source>
</evidence>
<feature type="domain" description="Glycosyl transferase family 1" evidence="1">
    <location>
        <begin position="216"/>
        <end position="361"/>
    </location>
</feature>
<dbReference type="Gene3D" id="3.40.50.2000">
    <property type="entry name" value="Glycogen Phosphorylase B"/>
    <property type="match status" value="1"/>
</dbReference>
<dbReference type="SUPFAM" id="SSF53756">
    <property type="entry name" value="UDP-Glycosyltransferase/glycogen phosphorylase"/>
    <property type="match status" value="1"/>
</dbReference>
<dbReference type="RefSeq" id="WP_200584838.1">
    <property type="nucleotide sequence ID" value="NZ_JAEHFY010000004.1"/>
</dbReference>
<dbReference type="InterPro" id="IPR001296">
    <property type="entry name" value="Glyco_trans_1"/>
</dbReference>
<protein>
    <submittedName>
        <fullName evidence="2">Glycosyltransferase</fullName>
    </submittedName>
</protein>
<gene>
    <name evidence="2" type="ORF">I5M32_03725</name>
</gene>
<proteinExistence type="predicted"/>
<dbReference type="EMBL" id="JAEHFY010000004">
    <property type="protein sequence ID" value="MBK0382059.1"/>
    <property type="molecule type" value="Genomic_DNA"/>
</dbReference>
<organism evidence="2 3">
    <name type="scientific">Pedobacter segetis</name>
    <dbReference type="NCBI Taxonomy" id="2793069"/>
    <lineage>
        <taxon>Bacteria</taxon>
        <taxon>Pseudomonadati</taxon>
        <taxon>Bacteroidota</taxon>
        <taxon>Sphingobacteriia</taxon>
        <taxon>Sphingobacteriales</taxon>
        <taxon>Sphingobacteriaceae</taxon>
        <taxon>Pedobacter</taxon>
    </lineage>
</organism>
<keyword evidence="3" id="KW-1185">Reference proteome</keyword>
<evidence type="ECO:0000259" key="1">
    <source>
        <dbReference type="Pfam" id="PF00534"/>
    </source>
</evidence>
<dbReference type="CDD" id="cd03801">
    <property type="entry name" value="GT4_PimA-like"/>
    <property type="match status" value="1"/>
</dbReference>
<dbReference type="PANTHER" id="PTHR12526:SF630">
    <property type="entry name" value="GLYCOSYLTRANSFERASE"/>
    <property type="match status" value="1"/>
</dbReference>
<dbReference type="PANTHER" id="PTHR12526">
    <property type="entry name" value="GLYCOSYLTRANSFERASE"/>
    <property type="match status" value="1"/>
</dbReference>
<dbReference type="Pfam" id="PF00534">
    <property type="entry name" value="Glycos_transf_1"/>
    <property type="match status" value="1"/>
</dbReference>
<dbReference type="Proteomes" id="UP000660024">
    <property type="component" value="Unassembled WGS sequence"/>
</dbReference>
<comment type="caution">
    <text evidence="2">The sequence shown here is derived from an EMBL/GenBank/DDBJ whole genome shotgun (WGS) entry which is preliminary data.</text>
</comment>
<name>A0ABS1BIN1_9SPHI</name>